<feature type="region of interest" description="Disordered" evidence="1">
    <location>
        <begin position="117"/>
        <end position="149"/>
    </location>
</feature>
<feature type="compositionally biased region" description="Low complexity" evidence="1">
    <location>
        <begin position="136"/>
        <end position="147"/>
    </location>
</feature>
<dbReference type="EMBL" id="DUZY01000004">
    <property type="protein sequence ID" value="DAD36002.1"/>
    <property type="molecule type" value="Genomic_DNA"/>
</dbReference>
<dbReference type="Proteomes" id="UP000607653">
    <property type="component" value="Unassembled WGS sequence"/>
</dbReference>
<evidence type="ECO:0000313" key="2">
    <source>
        <dbReference type="EMBL" id="DAD36002.1"/>
    </source>
</evidence>
<protein>
    <submittedName>
        <fullName evidence="2">Uncharacterized protein</fullName>
    </submittedName>
</protein>
<evidence type="ECO:0000256" key="1">
    <source>
        <dbReference type="SAM" id="MobiDB-lite"/>
    </source>
</evidence>
<proteinExistence type="predicted"/>
<name>A0A822YTN0_NELNU</name>
<sequence>MASSPPESPWCPPPSPLVSMLFQPDSERPPEIVPHLEALRDEVRQMELVFEGNRDLFTLFFIRAMAPPGRAAPLLLKLLLLECLLGAATPLADSCVAADGVVVQAIGEAAEILEISNGQLGGDDGSDSSEVAAHGSTSSESTEAMETQSRKSRARVVFESLRSIDGALSALATLMNVVKFFGLVVSWLRGPPIPGPT</sequence>
<dbReference type="AlphaFoldDB" id="A0A822YTN0"/>
<gene>
    <name evidence="2" type="ORF">HUJ06_006642</name>
</gene>
<reference evidence="2 3" key="1">
    <citation type="journal article" date="2020" name="Mol. Biol. Evol.">
        <title>Distinct Expression and Methylation Patterns for Genes with Different Fates following a Single Whole-Genome Duplication in Flowering Plants.</title>
        <authorList>
            <person name="Shi T."/>
            <person name="Rahmani R.S."/>
            <person name="Gugger P.F."/>
            <person name="Wang M."/>
            <person name="Li H."/>
            <person name="Zhang Y."/>
            <person name="Li Z."/>
            <person name="Wang Q."/>
            <person name="Van de Peer Y."/>
            <person name="Marchal K."/>
            <person name="Chen J."/>
        </authorList>
    </citation>
    <scope>NUCLEOTIDE SEQUENCE [LARGE SCALE GENOMIC DNA]</scope>
    <source>
        <tissue evidence="2">Leaf</tissue>
    </source>
</reference>
<accession>A0A822YTN0</accession>
<evidence type="ECO:0000313" key="3">
    <source>
        <dbReference type="Proteomes" id="UP000607653"/>
    </source>
</evidence>
<organism evidence="2 3">
    <name type="scientific">Nelumbo nucifera</name>
    <name type="common">Sacred lotus</name>
    <dbReference type="NCBI Taxonomy" id="4432"/>
    <lineage>
        <taxon>Eukaryota</taxon>
        <taxon>Viridiplantae</taxon>
        <taxon>Streptophyta</taxon>
        <taxon>Embryophyta</taxon>
        <taxon>Tracheophyta</taxon>
        <taxon>Spermatophyta</taxon>
        <taxon>Magnoliopsida</taxon>
        <taxon>Proteales</taxon>
        <taxon>Nelumbonaceae</taxon>
        <taxon>Nelumbo</taxon>
    </lineage>
</organism>
<comment type="caution">
    <text evidence="2">The sequence shown here is derived from an EMBL/GenBank/DDBJ whole genome shotgun (WGS) entry which is preliminary data.</text>
</comment>
<keyword evidence="3" id="KW-1185">Reference proteome</keyword>